<dbReference type="Proteomes" id="UP000252519">
    <property type="component" value="Unassembled WGS sequence"/>
</dbReference>
<dbReference type="AlphaFoldDB" id="A0A368H205"/>
<accession>A0A368H205</accession>
<keyword evidence="2" id="KW-1185">Reference proteome</keyword>
<feature type="non-terminal residue" evidence="1">
    <location>
        <position position="1"/>
    </location>
</feature>
<sequence length="128" mass="14371">AEISPCDDFSRHACSTQRSSSALRQNLVSDFNEMVDEEVNLLPSAVDRILADMEEKTPTVDAKIFLGKLIERCGNAQFIDNYLHAVIEELGDSSEIERRITCTEKAEIISDKILDDEREVIGFFVDSS</sequence>
<comment type="caution">
    <text evidence="1">The sequence shown here is derived from an EMBL/GenBank/DDBJ whole genome shotgun (WGS) entry which is preliminary data.</text>
</comment>
<evidence type="ECO:0000313" key="1">
    <source>
        <dbReference type="EMBL" id="RCN49290.1"/>
    </source>
</evidence>
<evidence type="ECO:0000313" key="2">
    <source>
        <dbReference type="Proteomes" id="UP000252519"/>
    </source>
</evidence>
<protein>
    <submittedName>
        <fullName evidence="1">Uncharacterized protein</fullName>
    </submittedName>
</protein>
<dbReference type="EMBL" id="JOJR01000035">
    <property type="protein sequence ID" value="RCN49290.1"/>
    <property type="molecule type" value="Genomic_DNA"/>
</dbReference>
<reference evidence="1 2" key="1">
    <citation type="submission" date="2014-10" db="EMBL/GenBank/DDBJ databases">
        <title>Draft genome of the hookworm Ancylostoma caninum.</title>
        <authorList>
            <person name="Mitreva M."/>
        </authorList>
    </citation>
    <scope>NUCLEOTIDE SEQUENCE [LARGE SCALE GENOMIC DNA]</scope>
    <source>
        <strain evidence="1 2">Baltimore</strain>
    </source>
</reference>
<proteinExistence type="predicted"/>
<organism evidence="1 2">
    <name type="scientific">Ancylostoma caninum</name>
    <name type="common">Dog hookworm</name>
    <dbReference type="NCBI Taxonomy" id="29170"/>
    <lineage>
        <taxon>Eukaryota</taxon>
        <taxon>Metazoa</taxon>
        <taxon>Ecdysozoa</taxon>
        <taxon>Nematoda</taxon>
        <taxon>Chromadorea</taxon>
        <taxon>Rhabditida</taxon>
        <taxon>Rhabditina</taxon>
        <taxon>Rhabditomorpha</taxon>
        <taxon>Strongyloidea</taxon>
        <taxon>Ancylostomatidae</taxon>
        <taxon>Ancylostomatinae</taxon>
        <taxon>Ancylostoma</taxon>
    </lineage>
</organism>
<name>A0A368H205_ANCCA</name>
<dbReference type="STRING" id="29170.A0A368H205"/>
<gene>
    <name evidence="1" type="ORF">ANCCAN_04540</name>
</gene>